<dbReference type="InterPro" id="IPR036514">
    <property type="entry name" value="SGNH_hydro_sf"/>
</dbReference>
<dbReference type="PANTHER" id="PTHR21325">
    <property type="entry name" value="PHOSPHOLIPASE B, PLB1"/>
    <property type="match status" value="1"/>
</dbReference>
<dbReference type="InterPro" id="IPR035547">
    <property type="entry name" value="Phospholipase_B"/>
</dbReference>
<dbReference type="CDD" id="cd01824">
    <property type="entry name" value="Phospholipase_B_like"/>
    <property type="match status" value="1"/>
</dbReference>
<dbReference type="Pfam" id="PF00657">
    <property type="entry name" value="Lipase_GDSL"/>
    <property type="match status" value="1"/>
</dbReference>
<dbReference type="GO" id="GO:0004620">
    <property type="term" value="F:phospholipase activity"/>
    <property type="evidence" value="ECO:0007669"/>
    <property type="project" value="InterPro"/>
</dbReference>
<name>A0A6V7H2J6_9HYME</name>
<feature type="chain" id="PRO_5027542591" description="Phospholipase B1, membrane-associated" evidence="1">
    <location>
        <begin position="19"/>
        <end position="379"/>
    </location>
</feature>
<dbReference type="Proteomes" id="UP000752696">
    <property type="component" value="Unassembled WGS sequence"/>
</dbReference>
<evidence type="ECO:0008006" key="4">
    <source>
        <dbReference type="Google" id="ProtNLM"/>
    </source>
</evidence>
<dbReference type="AlphaFoldDB" id="A0A6V7H2J6"/>
<accession>A0A6V7H2J6</accession>
<dbReference type="OrthoDB" id="10265800at2759"/>
<reference evidence="2" key="1">
    <citation type="submission" date="2020-07" db="EMBL/GenBank/DDBJ databases">
        <authorList>
            <person name="Nazaruddin N."/>
        </authorList>
    </citation>
    <scope>NUCLEOTIDE SEQUENCE</scope>
</reference>
<proteinExistence type="predicted"/>
<dbReference type="EMBL" id="CAJDYZ010006085">
    <property type="protein sequence ID" value="CAD1473038.1"/>
    <property type="molecule type" value="Genomic_DNA"/>
</dbReference>
<protein>
    <recommendedName>
        <fullName evidence="4">Phospholipase B1, membrane-associated</fullName>
    </recommendedName>
</protein>
<evidence type="ECO:0000313" key="3">
    <source>
        <dbReference type="Proteomes" id="UP000752696"/>
    </source>
</evidence>
<comment type="caution">
    <text evidence="2">The sequence shown here is derived from an EMBL/GenBank/DDBJ whole genome shotgun (WGS) entry which is preliminary data.</text>
</comment>
<dbReference type="PANTHER" id="PTHR21325:SF31">
    <property type="entry name" value="GH22081P-RELATED"/>
    <property type="match status" value="1"/>
</dbReference>
<keyword evidence="3" id="KW-1185">Reference proteome</keyword>
<dbReference type="Gene3D" id="3.40.50.1110">
    <property type="entry name" value="SGNH hydrolase"/>
    <property type="match status" value="1"/>
</dbReference>
<dbReference type="InterPro" id="IPR001087">
    <property type="entry name" value="GDSL"/>
</dbReference>
<evidence type="ECO:0000313" key="2">
    <source>
        <dbReference type="EMBL" id="CAD1473038.1"/>
    </source>
</evidence>
<keyword evidence="1" id="KW-0732">Signal</keyword>
<dbReference type="SUPFAM" id="SSF52266">
    <property type="entry name" value="SGNH hydrolase"/>
    <property type="match status" value="1"/>
</dbReference>
<organism evidence="2 3">
    <name type="scientific">Heterotrigona itama</name>
    <dbReference type="NCBI Taxonomy" id="395501"/>
    <lineage>
        <taxon>Eukaryota</taxon>
        <taxon>Metazoa</taxon>
        <taxon>Ecdysozoa</taxon>
        <taxon>Arthropoda</taxon>
        <taxon>Hexapoda</taxon>
        <taxon>Insecta</taxon>
        <taxon>Pterygota</taxon>
        <taxon>Neoptera</taxon>
        <taxon>Endopterygota</taxon>
        <taxon>Hymenoptera</taxon>
        <taxon>Apocrita</taxon>
        <taxon>Aculeata</taxon>
        <taxon>Apoidea</taxon>
        <taxon>Anthophila</taxon>
        <taxon>Apidae</taxon>
        <taxon>Heterotrigona</taxon>
    </lineage>
</organism>
<evidence type="ECO:0000256" key="1">
    <source>
        <dbReference type="SAM" id="SignalP"/>
    </source>
</evidence>
<gene>
    <name evidence="2" type="ORF">MHI_LOCUS349907</name>
</gene>
<dbReference type="InterPro" id="IPR038885">
    <property type="entry name" value="PLB1"/>
</dbReference>
<sequence>MEKLCFCLLLQLCVFVVAEKSILDSSAIRSPYRAYRRYLANNYDGRSAEVPESVHRLRPGDIDVIAAMGDSLIAGFGMTSVNILDLAVENRGIVATIGGQATWRKYLTLPNILKEYNPNLIGYAYDDSISIDPAAGLNVAETGAMSRDMPYMARHLVNKMRNDSSIDVNKHWKLITLMIGCNDFCGNMCTAPCPWSILKSHRNDLISALRILRDNLPRTLVFLATPPHMKEAVATRKGRDSMWTCYLSSMIFCPCMFASKYADQRSIYYEVIERWQYMEEEITNYPEFNTNDFTIVFVPVLKHTTIPLAEDNLVDLSYFANDYFHFNQRAHAIIANNLWNNMLEPIGNKSEACQFNTFEKFLCPTSERPFLVTRGNSET</sequence>
<dbReference type="GO" id="GO:0006644">
    <property type="term" value="P:phospholipid metabolic process"/>
    <property type="evidence" value="ECO:0007669"/>
    <property type="project" value="TreeGrafter"/>
</dbReference>
<feature type="signal peptide" evidence="1">
    <location>
        <begin position="1"/>
        <end position="18"/>
    </location>
</feature>